<feature type="transmembrane region" description="Helical" evidence="12">
    <location>
        <begin position="192"/>
        <end position="218"/>
    </location>
</feature>
<dbReference type="GO" id="GO:0061630">
    <property type="term" value="F:ubiquitin protein ligase activity"/>
    <property type="evidence" value="ECO:0007669"/>
    <property type="project" value="TreeGrafter"/>
</dbReference>
<dbReference type="InterPro" id="IPR051834">
    <property type="entry name" value="RING_finger_E3_ligase"/>
</dbReference>
<dbReference type="GO" id="GO:0006511">
    <property type="term" value="P:ubiquitin-dependent protein catabolic process"/>
    <property type="evidence" value="ECO:0007669"/>
    <property type="project" value="TreeGrafter"/>
</dbReference>
<evidence type="ECO:0000256" key="11">
    <source>
        <dbReference type="SAM" id="MobiDB-lite"/>
    </source>
</evidence>
<keyword evidence="5" id="KW-0862">Zinc</keyword>
<comment type="subcellular location">
    <subcellularLocation>
        <location evidence="9">Endomembrane system</location>
        <topology evidence="9">Single-pass type I membrane protein</topology>
    </subcellularLocation>
</comment>
<dbReference type="Gene3D" id="3.30.40.10">
    <property type="entry name" value="Zinc/RING finger domain, C3HC4 (zinc finger)"/>
    <property type="match status" value="1"/>
</dbReference>
<organism evidence="14 18">
    <name type="scientific">Didymodactylos carnosus</name>
    <dbReference type="NCBI Taxonomy" id="1234261"/>
    <lineage>
        <taxon>Eukaryota</taxon>
        <taxon>Metazoa</taxon>
        <taxon>Spiralia</taxon>
        <taxon>Gnathifera</taxon>
        <taxon>Rotifera</taxon>
        <taxon>Eurotatoria</taxon>
        <taxon>Bdelloidea</taxon>
        <taxon>Philodinida</taxon>
        <taxon>Philodinidae</taxon>
        <taxon>Didymodactylos</taxon>
    </lineage>
</organism>
<dbReference type="Pfam" id="PF13639">
    <property type="entry name" value="zf-RING_2"/>
    <property type="match status" value="1"/>
</dbReference>
<evidence type="ECO:0000256" key="5">
    <source>
        <dbReference type="ARBA" id="ARBA00022833"/>
    </source>
</evidence>
<reference evidence="14" key="1">
    <citation type="submission" date="2021-02" db="EMBL/GenBank/DDBJ databases">
        <authorList>
            <person name="Nowell W R."/>
        </authorList>
    </citation>
    <scope>NUCLEOTIDE SEQUENCE</scope>
</reference>
<evidence type="ECO:0000256" key="2">
    <source>
        <dbReference type="ARBA" id="ARBA00022723"/>
    </source>
</evidence>
<dbReference type="GO" id="GO:0005737">
    <property type="term" value="C:cytoplasm"/>
    <property type="evidence" value="ECO:0007669"/>
    <property type="project" value="UniProtKB-ARBA"/>
</dbReference>
<sequence length="520" mass="59464">MFNYGFGQALNCLQGLIHQVLLICLNNFFPAESDIYVYNQTGKSLDDFDDQQASFGPSLPSGGIKGYLAMANPLHACRLIKPPPSINSTIKYPFWIALIQRVKQSSGNDSCTFDRKILNAQRFFNAVIIFNYEESLTPMNSDDSKGVLIPAVSITKSAGLVLIRHYVYNISSNDTPPYYIRITPDPPSRLTFYLLPFIAIIGICLLGLFGFVLVRCYLHRRRERRHRLPRSALKQLRVKKFRKGDPYEVCAICLDDFEEGAKIRILPCDHAYHTKCIDPWLLNNRRQCPVCKRYVFPNRDQDSDDDSDHHPTEQTHLLRATREPNNDSDRRDRRILHHPVNATTYSSFENDDAYNNTPNVNITHSWHQHSDTTDNSTLFQSANHNTTLEEHDGDYRQQQNRIQRTNNDQHGIYDSVRSSSFTDTRAANFFVGSVGDQNNSNFSYSHSYPDTTPITYDTRTTSNTNISVKSVNEMSSSTLSSEEQDDNNDNMHSVISDTSQMHHRFSDDYNVDNNGSQTIV</sequence>
<evidence type="ECO:0000313" key="14">
    <source>
        <dbReference type="EMBL" id="CAF0824551.1"/>
    </source>
</evidence>
<feature type="region of interest" description="Disordered" evidence="11">
    <location>
        <begin position="472"/>
        <end position="494"/>
    </location>
</feature>
<evidence type="ECO:0000313" key="16">
    <source>
        <dbReference type="EMBL" id="CAF3609810.1"/>
    </source>
</evidence>
<feature type="compositionally biased region" description="Basic and acidic residues" evidence="11">
    <location>
        <begin position="320"/>
        <end position="332"/>
    </location>
</feature>
<name>A0A813UM12_9BILA</name>
<keyword evidence="2" id="KW-0479">Metal-binding</keyword>
<dbReference type="Proteomes" id="UP000663829">
    <property type="component" value="Unassembled WGS sequence"/>
</dbReference>
<evidence type="ECO:0000256" key="4">
    <source>
        <dbReference type="ARBA" id="ARBA00022771"/>
    </source>
</evidence>
<dbReference type="CDD" id="cd02123">
    <property type="entry name" value="PA_C_RZF_like"/>
    <property type="match status" value="1"/>
</dbReference>
<evidence type="ECO:0000256" key="7">
    <source>
        <dbReference type="ARBA" id="ARBA00023136"/>
    </source>
</evidence>
<dbReference type="PANTHER" id="PTHR45931">
    <property type="entry name" value="SI:CH211-59O9.10"/>
    <property type="match status" value="1"/>
</dbReference>
<dbReference type="GO" id="GO:0012505">
    <property type="term" value="C:endomembrane system"/>
    <property type="evidence" value="ECO:0007669"/>
    <property type="project" value="UniProtKB-SubCell"/>
</dbReference>
<keyword evidence="3" id="KW-0732">Signal</keyword>
<evidence type="ECO:0000313" key="17">
    <source>
        <dbReference type="EMBL" id="CAF3611217.1"/>
    </source>
</evidence>
<dbReference type="EMBL" id="CAJNOQ010000649">
    <property type="protein sequence ID" value="CAF0824551.1"/>
    <property type="molecule type" value="Genomic_DNA"/>
</dbReference>
<keyword evidence="4 10" id="KW-0863">Zinc-finger</keyword>
<dbReference type="SMART" id="SM00184">
    <property type="entry name" value="RING"/>
    <property type="match status" value="1"/>
</dbReference>
<dbReference type="OrthoDB" id="8062037at2759"/>
<proteinExistence type="predicted"/>
<gene>
    <name evidence="14" type="ORF">GPM918_LOCUS4726</name>
    <name evidence="15" type="ORF">OVA965_LOCUS5865</name>
    <name evidence="17" type="ORF">SRO942_LOCUS4727</name>
    <name evidence="16" type="ORF">TMI583_LOCUS5862</name>
</gene>
<dbReference type="GO" id="GO:0008270">
    <property type="term" value="F:zinc ion binding"/>
    <property type="evidence" value="ECO:0007669"/>
    <property type="project" value="UniProtKB-KW"/>
</dbReference>
<evidence type="ECO:0000256" key="10">
    <source>
        <dbReference type="PROSITE-ProRule" id="PRU00175"/>
    </source>
</evidence>
<evidence type="ECO:0000256" key="8">
    <source>
        <dbReference type="ARBA" id="ARBA00023180"/>
    </source>
</evidence>
<keyword evidence="6 12" id="KW-1133">Transmembrane helix</keyword>
<comment type="caution">
    <text evidence="14">The sequence shown here is derived from an EMBL/GenBank/DDBJ whole genome shotgun (WGS) entry which is preliminary data.</text>
</comment>
<dbReference type="Proteomes" id="UP000682733">
    <property type="component" value="Unassembled WGS sequence"/>
</dbReference>
<keyword evidence="7 12" id="KW-0472">Membrane</keyword>
<dbReference type="EMBL" id="CAJOBA010001693">
    <property type="protein sequence ID" value="CAF3609810.1"/>
    <property type="molecule type" value="Genomic_DNA"/>
</dbReference>
<dbReference type="FunFam" id="3.30.40.10:FF:000824">
    <property type="entry name" value="E3 ubiquitin-protein ligase RNF13"/>
    <property type="match status" value="1"/>
</dbReference>
<accession>A0A813UM12</accession>
<keyword evidence="18" id="KW-1185">Reference proteome</keyword>
<evidence type="ECO:0000256" key="9">
    <source>
        <dbReference type="ARBA" id="ARBA00046288"/>
    </source>
</evidence>
<feature type="domain" description="RING-type" evidence="13">
    <location>
        <begin position="250"/>
        <end position="292"/>
    </location>
</feature>
<dbReference type="InterPro" id="IPR044744">
    <property type="entry name" value="ZNRF4/RNF13/RNF167_PA"/>
</dbReference>
<dbReference type="Proteomes" id="UP000677228">
    <property type="component" value="Unassembled WGS sequence"/>
</dbReference>
<evidence type="ECO:0000256" key="3">
    <source>
        <dbReference type="ARBA" id="ARBA00022729"/>
    </source>
</evidence>
<dbReference type="SUPFAM" id="SSF57850">
    <property type="entry name" value="RING/U-box"/>
    <property type="match status" value="1"/>
</dbReference>
<dbReference type="PANTHER" id="PTHR45931:SF20">
    <property type="entry name" value="RING-TYPE E3 UBIQUITIN TRANSFERASE"/>
    <property type="match status" value="1"/>
</dbReference>
<protein>
    <recommendedName>
        <fullName evidence="13">RING-type domain-containing protein</fullName>
    </recommendedName>
</protein>
<dbReference type="Proteomes" id="UP000681722">
    <property type="component" value="Unassembled WGS sequence"/>
</dbReference>
<keyword evidence="1 12" id="KW-0812">Transmembrane</keyword>
<evidence type="ECO:0000256" key="1">
    <source>
        <dbReference type="ARBA" id="ARBA00022692"/>
    </source>
</evidence>
<dbReference type="Gene3D" id="3.50.30.30">
    <property type="match status" value="1"/>
</dbReference>
<feature type="compositionally biased region" description="Polar residues" evidence="11">
    <location>
        <begin position="472"/>
        <end position="481"/>
    </location>
</feature>
<feature type="region of interest" description="Disordered" evidence="11">
    <location>
        <begin position="301"/>
        <end position="340"/>
    </location>
</feature>
<dbReference type="EMBL" id="CAJOBC010000649">
    <property type="protein sequence ID" value="CAF3611217.1"/>
    <property type="molecule type" value="Genomic_DNA"/>
</dbReference>
<evidence type="ECO:0000313" key="15">
    <source>
        <dbReference type="EMBL" id="CAF0825326.1"/>
    </source>
</evidence>
<dbReference type="EMBL" id="CAJNOK010001693">
    <property type="protein sequence ID" value="CAF0825326.1"/>
    <property type="molecule type" value="Genomic_DNA"/>
</dbReference>
<dbReference type="AlphaFoldDB" id="A0A813UM12"/>
<evidence type="ECO:0000256" key="6">
    <source>
        <dbReference type="ARBA" id="ARBA00022989"/>
    </source>
</evidence>
<keyword evidence="8" id="KW-0325">Glycoprotein</keyword>
<evidence type="ECO:0000259" key="13">
    <source>
        <dbReference type="PROSITE" id="PS50089"/>
    </source>
</evidence>
<dbReference type="GO" id="GO:0005634">
    <property type="term" value="C:nucleus"/>
    <property type="evidence" value="ECO:0007669"/>
    <property type="project" value="TreeGrafter"/>
</dbReference>
<dbReference type="PROSITE" id="PS50089">
    <property type="entry name" value="ZF_RING_2"/>
    <property type="match status" value="1"/>
</dbReference>
<dbReference type="InterPro" id="IPR001841">
    <property type="entry name" value="Znf_RING"/>
</dbReference>
<evidence type="ECO:0000256" key="12">
    <source>
        <dbReference type="SAM" id="Phobius"/>
    </source>
</evidence>
<dbReference type="InterPro" id="IPR013083">
    <property type="entry name" value="Znf_RING/FYVE/PHD"/>
</dbReference>
<evidence type="ECO:0000313" key="18">
    <source>
        <dbReference type="Proteomes" id="UP000663829"/>
    </source>
</evidence>